<dbReference type="EMBL" id="CAXKWB010018629">
    <property type="protein sequence ID" value="CAL4121113.1"/>
    <property type="molecule type" value="Genomic_DNA"/>
</dbReference>
<comment type="caution">
    <text evidence="1">The sequence shown here is derived from an EMBL/GenBank/DDBJ whole genome shotgun (WGS) entry which is preliminary data.</text>
</comment>
<reference evidence="1 2" key="1">
    <citation type="submission" date="2024-05" db="EMBL/GenBank/DDBJ databases">
        <authorList>
            <person name="Wallberg A."/>
        </authorList>
    </citation>
    <scope>NUCLEOTIDE SEQUENCE [LARGE SCALE GENOMIC DNA]</scope>
</reference>
<gene>
    <name evidence="1" type="ORF">MNOR_LOCUS22284</name>
</gene>
<sequence>MFDNSYYHTLDSFVPPSANDNISIQSSRLRLENICAIAIVRNERNCQTLSETPTHLHQILWKAYLRDEYDMHEDSGCKLGKIPELLYNWPHKEFILKEVMPTIPPRLNRFASFWDVSESICPFRKTSHIIKLKEFHEKVVNMIAASTFMIDHENLASPINIFEVPIYKHDFKIRKIDISGFHIFNLENITGMEKMNEPIFKNCVDKLEVTLDVSLYRQKPCLDGIEVALNQLNELAQSYSNSSNSVAFKFGHVSLYTDWLNSQTQDVTHLLEILVSNGTVSIYLGGNIEGSDIIEEVFKNNASQANILAVELVTSAYSLNFVQYLKNLVHLSLSNNNLHDKLDSLSYMHRGLIYLDMNNCNLNNRDLAPLVGSCHQLTLRELRLEENSFNYK</sequence>
<evidence type="ECO:0000313" key="1">
    <source>
        <dbReference type="EMBL" id="CAL4121113.1"/>
    </source>
</evidence>
<proteinExistence type="predicted"/>
<keyword evidence="2" id="KW-1185">Reference proteome</keyword>
<dbReference type="InterPro" id="IPR032675">
    <property type="entry name" value="LRR_dom_sf"/>
</dbReference>
<protein>
    <submittedName>
        <fullName evidence="1">Uncharacterized protein</fullName>
    </submittedName>
</protein>
<dbReference type="InterPro" id="IPR001611">
    <property type="entry name" value="Leu-rich_rpt"/>
</dbReference>
<organism evidence="1 2">
    <name type="scientific">Meganyctiphanes norvegica</name>
    <name type="common">Northern krill</name>
    <name type="synonym">Thysanopoda norvegica</name>
    <dbReference type="NCBI Taxonomy" id="48144"/>
    <lineage>
        <taxon>Eukaryota</taxon>
        <taxon>Metazoa</taxon>
        <taxon>Ecdysozoa</taxon>
        <taxon>Arthropoda</taxon>
        <taxon>Crustacea</taxon>
        <taxon>Multicrustacea</taxon>
        <taxon>Malacostraca</taxon>
        <taxon>Eumalacostraca</taxon>
        <taxon>Eucarida</taxon>
        <taxon>Euphausiacea</taxon>
        <taxon>Euphausiidae</taxon>
        <taxon>Meganyctiphanes</taxon>
    </lineage>
</organism>
<dbReference type="AlphaFoldDB" id="A0AAV2R8Y5"/>
<name>A0AAV2R8Y5_MEGNR</name>
<dbReference type="Gene3D" id="3.80.10.10">
    <property type="entry name" value="Ribonuclease Inhibitor"/>
    <property type="match status" value="1"/>
</dbReference>
<dbReference type="SUPFAM" id="SSF52047">
    <property type="entry name" value="RNI-like"/>
    <property type="match status" value="1"/>
</dbReference>
<feature type="non-terminal residue" evidence="1">
    <location>
        <position position="392"/>
    </location>
</feature>
<dbReference type="Proteomes" id="UP001497623">
    <property type="component" value="Unassembled WGS sequence"/>
</dbReference>
<evidence type="ECO:0000313" key="2">
    <source>
        <dbReference type="Proteomes" id="UP001497623"/>
    </source>
</evidence>
<accession>A0AAV2R8Y5</accession>
<dbReference type="PROSITE" id="PS51450">
    <property type="entry name" value="LRR"/>
    <property type="match status" value="1"/>
</dbReference>